<proteinExistence type="predicted"/>
<dbReference type="AlphaFoldDB" id="A0A9D5HS30"/>
<evidence type="ECO:0000313" key="3">
    <source>
        <dbReference type="Proteomes" id="UP001085076"/>
    </source>
</evidence>
<dbReference type="Proteomes" id="UP001085076">
    <property type="component" value="Miscellaneous, Linkage group lg01"/>
</dbReference>
<dbReference type="EMBL" id="JAGGNH010000001">
    <property type="protein sequence ID" value="KAJ0987285.1"/>
    <property type="molecule type" value="Genomic_DNA"/>
</dbReference>
<keyword evidence="3" id="KW-1185">Reference proteome</keyword>
<dbReference type="OrthoDB" id="8026949at2759"/>
<name>A0A9D5HS30_9LILI</name>
<feature type="compositionally biased region" description="Basic and acidic residues" evidence="1">
    <location>
        <begin position="87"/>
        <end position="111"/>
    </location>
</feature>
<organism evidence="2 3">
    <name type="scientific">Dioscorea zingiberensis</name>
    <dbReference type="NCBI Taxonomy" id="325984"/>
    <lineage>
        <taxon>Eukaryota</taxon>
        <taxon>Viridiplantae</taxon>
        <taxon>Streptophyta</taxon>
        <taxon>Embryophyta</taxon>
        <taxon>Tracheophyta</taxon>
        <taxon>Spermatophyta</taxon>
        <taxon>Magnoliopsida</taxon>
        <taxon>Liliopsida</taxon>
        <taxon>Dioscoreales</taxon>
        <taxon>Dioscoreaceae</taxon>
        <taxon>Dioscorea</taxon>
    </lineage>
</organism>
<sequence>MVSAVLQSSSSSPSLSNLEALKLSEKITQLLDRVADYFVVSTLDTPVDIGWHRADNYRRTIVCRNCVGTGHRAFECYHHAKDTEPHHRIPLRHGEDERRRDRGERKGDPQNDKVVATVAPVRPEQTSRKRAFPEDGPASLEKKEKTKVQYNVQHISLPLDNNMIKGKEALRSFTIATVTEVRKGFANAQSISEALKEAMEHRRWNWTSKPFLDGRFMVACPTTEKARKLE</sequence>
<gene>
    <name evidence="2" type="ORF">J5N97_005641</name>
</gene>
<accession>A0A9D5HS30</accession>
<protein>
    <submittedName>
        <fullName evidence="2">Uncharacterized protein</fullName>
    </submittedName>
</protein>
<reference evidence="2" key="2">
    <citation type="journal article" date="2022" name="Hortic Res">
        <title>The genome of Dioscorea zingiberensis sheds light on the biosynthesis, origin and evolution of the medicinally important diosgenin saponins.</title>
        <authorList>
            <person name="Li Y."/>
            <person name="Tan C."/>
            <person name="Li Z."/>
            <person name="Guo J."/>
            <person name="Li S."/>
            <person name="Chen X."/>
            <person name="Wang C."/>
            <person name="Dai X."/>
            <person name="Yang H."/>
            <person name="Song W."/>
            <person name="Hou L."/>
            <person name="Xu J."/>
            <person name="Tong Z."/>
            <person name="Xu A."/>
            <person name="Yuan X."/>
            <person name="Wang W."/>
            <person name="Yang Q."/>
            <person name="Chen L."/>
            <person name="Sun Z."/>
            <person name="Wang K."/>
            <person name="Pan B."/>
            <person name="Chen J."/>
            <person name="Bao Y."/>
            <person name="Liu F."/>
            <person name="Qi X."/>
            <person name="Gang D.R."/>
            <person name="Wen J."/>
            <person name="Li J."/>
        </authorList>
    </citation>
    <scope>NUCLEOTIDE SEQUENCE</scope>
    <source>
        <strain evidence="2">Dzin_1.0</strain>
    </source>
</reference>
<evidence type="ECO:0000256" key="1">
    <source>
        <dbReference type="SAM" id="MobiDB-lite"/>
    </source>
</evidence>
<comment type="caution">
    <text evidence="2">The sequence shown here is derived from an EMBL/GenBank/DDBJ whole genome shotgun (WGS) entry which is preliminary data.</text>
</comment>
<reference evidence="2" key="1">
    <citation type="submission" date="2021-03" db="EMBL/GenBank/DDBJ databases">
        <authorList>
            <person name="Li Z."/>
            <person name="Yang C."/>
        </authorList>
    </citation>
    <scope>NUCLEOTIDE SEQUENCE</scope>
    <source>
        <strain evidence="2">Dzin_1.0</strain>
        <tissue evidence="2">Leaf</tissue>
    </source>
</reference>
<evidence type="ECO:0000313" key="2">
    <source>
        <dbReference type="EMBL" id="KAJ0987285.1"/>
    </source>
</evidence>
<feature type="region of interest" description="Disordered" evidence="1">
    <location>
        <begin position="87"/>
        <end position="145"/>
    </location>
</feature>